<name>A0A5C3KFN5_COPMA</name>
<accession>A0A5C3KFN5</accession>
<dbReference type="EMBL" id="ML210378">
    <property type="protein sequence ID" value="TFK18792.1"/>
    <property type="molecule type" value="Genomic_DNA"/>
</dbReference>
<reference evidence="1 2" key="1">
    <citation type="journal article" date="2019" name="Nat. Ecol. Evol.">
        <title>Megaphylogeny resolves global patterns of mushroom evolution.</title>
        <authorList>
            <person name="Varga T."/>
            <person name="Krizsan K."/>
            <person name="Foldi C."/>
            <person name="Dima B."/>
            <person name="Sanchez-Garcia M."/>
            <person name="Sanchez-Ramirez S."/>
            <person name="Szollosi G.J."/>
            <person name="Szarkandi J.G."/>
            <person name="Papp V."/>
            <person name="Albert L."/>
            <person name="Andreopoulos W."/>
            <person name="Angelini C."/>
            <person name="Antonin V."/>
            <person name="Barry K.W."/>
            <person name="Bougher N.L."/>
            <person name="Buchanan P."/>
            <person name="Buyck B."/>
            <person name="Bense V."/>
            <person name="Catcheside P."/>
            <person name="Chovatia M."/>
            <person name="Cooper J."/>
            <person name="Damon W."/>
            <person name="Desjardin D."/>
            <person name="Finy P."/>
            <person name="Geml J."/>
            <person name="Haridas S."/>
            <person name="Hughes K."/>
            <person name="Justo A."/>
            <person name="Karasinski D."/>
            <person name="Kautmanova I."/>
            <person name="Kiss B."/>
            <person name="Kocsube S."/>
            <person name="Kotiranta H."/>
            <person name="LaButti K.M."/>
            <person name="Lechner B.E."/>
            <person name="Liimatainen K."/>
            <person name="Lipzen A."/>
            <person name="Lukacs Z."/>
            <person name="Mihaltcheva S."/>
            <person name="Morgado L.N."/>
            <person name="Niskanen T."/>
            <person name="Noordeloos M.E."/>
            <person name="Ohm R.A."/>
            <person name="Ortiz-Santana B."/>
            <person name="Ovrebo C."/>
            <person name="Racz N."/>
            <person name="Riley R."/>
            <person name="Savchenko A."/>
            <person name="Shiryaev A."/>
            <person name="Soop K."/>
            <person name="Spirin V."/>
            <person name="Szebenyi C."/>
            <person name="Tomsovsky M."/>
            <person name="Tulloss R.E."/>
            <person name="Uehling J."/>
            <person name="Grigoriev I.V."/>
            <person name="Vagvolgyi C."/>
            <person name="Papp T."/>
            <person name="Martin F.M."/>
            <person name="Miettinen O."/>
            <person name="Hibbett D.S."/>
            <person name="Nagy L.G."/>
        </authorList>
    </citation>
    <scope>NUCLEOTIDE SEQUENCE [LARGE SCALE GENOMIC DNA]</scope>
    <source>
        <strain evidence="1 2">CBS 121175</strain>
    </source>
</reference>
<sequence length="183" mass="21296">QPHDQPEEEEQERVSHYFGPKQYYCVETICYPCGAVKAWALFAKSESPNKILKFLQEVFPTPESCPSFICIHRACLVLRTVMCNPIWRPWLDTSCFVVDTYHYNNHKASDKLCQKWCNPAPEDGSQPNLVIIDFDAQGLPYFKRAFNTQVCEQLNAWLGGFSAILKQMTISNFKWLIHVMLYY</sequence>
<evidence type="ECO:0000313" key="1">
    <source>
        <dbReference type="EMBL" id="TFK18792.1"/>
    </source>
</evidence>
<proteinExistence type="predicted"/>
<gene>
    <name evidence="1" type="ORF">FA15DRAFT_558263</name>
</gene>
<dbReference type="OrthoDB" id="2527272at2759"/>
<organism evidence="1 2">
    <name type="scientific">Coprinopsis marcescibilis</name>
    <name type="common">Agaric fungus</name>
    <name type="synonym">Psathyrella marcescibilis</name>
    <dbReference type="NCBI Taxonomy" id="230819"/>
    <lineage>
        <taxon>Eukaryota</taxon>
        <taxon>Fungi</taxon>
        <taxon>Dikarya</taxon>
        <taxon>Basidiomycota</taxon>
        <taxon>Agaricomycotina</taxon>
        <taxon>Agaricomycetes</taxon>
        <taxon>Agaricomycetidae</taxon>
        <taxon>Agaricales</taxon>
        <taxon>Agaricineae</taxon>
        <taxon>Psathyrellaceae</taxon>
        <taxon>Coprinopsis</taxon>
    </lineage>
</organism>
<feature type="non-terminal residue" evidence="1">
    <location>
        <position position="183"/>
    </location>
</feature>
<dbReference type="STRING" id="230819.A0A5C3KFN5"/>
<feature type="non-terminal residue" evidence="1">
    <location>
        <position position="1"/>
    </location>
</feature>
<keyword evidence="2" id="KW-1185">Reference proteome</keyword>
<dbReference type="AlphaFoldDB" id="A0A5C3KFN5"/>
<evidence type="ECO:0000313" key="2">
    <source>
        <dbReference type="Proteomes" id="UP000307440"/>
    </source>
</evidence>
<dbReference type="Proteomes" id="UP000307440">
    <property type="component" value="Unassembled WGS sequence"/>
</dbReference>
<protein>
    <submittedName>
        <fullName evidence="1">Uncharacterized protein</fullName>
    </submittedName>
</protein>